<feature type="non-terminal residue" evidence="1">
    <location>
        <position position="494"/>
    </location>
</feature>
<comment type="caution">
    <text evidence="1">The sequence shown here is derived from an EMBL/GenBank/DDBJ whole genome shotgun (WGS) entry which is preliminary data.</text>
</comment>
<gene>
    <name evidence="1" type="ORF">IWQ57_005439</name>
</gene>
<name>A0ACC1JMZ1_9FUNG</name>
<dbReference type="EMBL" id="JANBUJ010002617">
    <property type="protein sequence ID" value="KAJ2763789.1"/>
    <property type="molecule type" value="Genomic_DNA"/>
</dbReference>
<evidence type="ECO:0000313" key="1">
    <source>
        <dbReference type="EMBL" id="KAJ2763789.1"/>
    </source>
</evidence>
<keyword evidence="2" id="KW-1185">Reference proteome</keyword>
<proteinExistence type="predicted"/>
<sequence>MEEDRHLDYLSDVHRRVREWRPWACTLGEVADRLGVDPSRGLGRLEARNRRLHLGPNVPVDLRQQLGLWRVFVGESTEPMMVLLLAVGVLYSLWGDVWDAATIVATIAVVVGLEVVTEWRAKRELAALQNSVPANTSVLRDGVEGVVTTDDVVPGDVVRVCRGQLVPADAVVAACHGFATDESALTGETEAVYKVPLGSPESADEGRPNTLVYAGTKVAAGHAVCVAVATGAETEIGQGIAALVRSAQAPATPRQQQMRRLAGRLSVVALVLCGGITVLALVQGLHWRRALLTGMSMAFATIPEELPLIAKASLALACRRLARRGLLVRRPRAADALGAVSVVVTDKTGTLTRNRLIVSSILAVAADGDGLAAEVITPEAAAAATRAAALAAPVYCAWALSVDPLESRPLAQLLAAAQRGDGAASARPSAAPGDDGFQPAIGFGKDSMNTAVLQSLAAGGWRRDPDTGAVPLAPVAEAIATACGRLPDPTGELS</sequence>
<protein>
    <submittedName>
        <fullName evidence="1">Uncharacterized protein</fullName>
    </submittedName>
</protein>
<evidence type="ECO:0000313" key="2">
    <source>
        <dbReference type="Proteomes" id="UP001140234"/>
    </source>
</evidence>
<dbReference type="Proteomes" id="UP001140234">
    <property type="component" value="Unassembled WGS sequence"/>
</dbReference>
<reference evidence="1" key="1">
    <citation type="submission" date="2022-07" db="EMBL/GenBank/DDBJ databases">
        <title>Phylogenomic reconstructions and comparative analyses of Kickxellomycotina fungi.</title>
        <authorList>
            <person name="Reynolds N.K."/>
            <person name="Stajich J.E."/>
            <person name="Barry K."/>
            <person name="Grigoriev I.V."/>
            <person name="Crous P."/>
            <person name="Smith M.E."/>
        </authorList>
    </citation>
    <scope>NUCLEOTIDE SEQUENCE</scope>
    <source>
        <strain evidence="1">CBS 109366</strain>
    </source>
</reference>
<accession>A0ACC1JMZ1</accession>
<organism evidence="1 2">
    <name type="scientific">Coemansia nantahalensis</name>
    <dbReference type="NCBI Taxonomy" id="2789366"/>
    <lineage>
        <taxon>Eukaryota</taxon>
        <taxon>Fungi</taxon>
        <taxon>Fungi incertae sedis</taxon>
        <taxon>Zoopagomycota</taxon>
        <taxon>Kickxellomycotina</taxon>
        <taxon>Kickxellomycetes</taxon>
        <taxon>Kickxellales</taxon>
        <taxon>Kickxellaceae</taxon>
        <taxon>Coemansia</taxon>
    </lineage>
</organism>